<proteinExistence type="predicted"/>
<protein>
    <submittedName>
        <fullName evidence="1">Uncharacterized protein</fullName>
    </submittedName>
</protein>
<reference evidence="2" key="1">
    <citation type="journal article" date="2019" name="Int. J. Syst. Evol. Microbiol.">
        <title>The Global Catalogue of Microorganisms (GCM) 10K type strain sequencing project: providing services to taxonomists for standard genome sequencing and annotation.</title>
        <authorList>
            <consortium name="The Broad Institute Genomics Platform"/>
            <consortium name="The Broad Institute Genome Sequencing Center for Infectious Disease"/>
            <person name="Wu L."/>
            <person name="Ma J."/>
        </authorList>
    </citation>
    <scope>NUCLEOTIDE SEQUENCE [LARGE SCALE GENOMIC DNA]</scope>
    <source>
        <strain evidence="2">JCM 17440</strain>
    </source>
</reference>
<organism evidence="1 2">
    <name type="scientific">Actinomadura meridiana</name>
    <dbReference type="NCBI Taxonomy" id="559626"/>
    <lineage>
        <taxon>Bacteria</taxon>
        <taxon>Bacillati</taxon>
        <taxon>Actinomycetota</taxon>
        <taxon>Actinomycetes</taxon>
        <taxon>Streptosporangiales</taxon>
        <taxon>Thermomonosporaceae</taxon>
        <taxon>Actinomadura</taxon>
    </lineage>
</organism>
<evidence type="ECO:0000313" key="2">
    <source>
        <dbReference type="Proteomes" id="UP001501710"/>
    </source>
</evidence>
<keyword evidence="2" id="KW-1185">Reference proteome</keyword>
<comment type="caution">
    <text evidence="1">The sequence shown here is derived from an EMBL/GenBank/DDBJ whole genome shotgun (WGS) entry which is preliminary data.</text>
</comment>
<evidence type="ECO:0000313" key="1">
    <source>
        <dbReference type="EMBL" id="GAA4229475.1"/>
    </source>
</evidence>
<sequence>MPCPPVVRAGSLVVDGVGWSVGSPGSGVAGVVAGGVTVGVCEGDSLGQGVVDGAGVASAADEAAAVGVPDGGIRQAEIPGETVTLGDIEPLGEPDALLPGDAGSGNCGSPPASVRSPPGGFCPSPAGPLLPTDCWMRSMVWGAVTPSPAITVAAATARTGRAQLTVKRSIPSP</sequence>
<name>A0ABP8BYG6_9ACTN</name>
<dbReference type="Proteomes" id="UP001501710">
    <property type="component" value="Unassembled WGS sequence"/>
</dbReference>
<gene>
    <name evidence="1" type="ORF">GCM10022254_21990</name>
</gene>
<dbReference type="EMBL" id="BAABAS010000005">
    <property type="protein sequence ID" value="GAA4229475.1"/>
    <property type="molecule type" value="Genomic_DNA"/>
</dbReference>
<accession>A0ABP8BYG6</accession>